<comment type="caution">
    <text evidence="5">The sequence shown here is derived from an EMBL/GenBank/DDBJ whole genome shotgun (WGS) entry which is preliminary data.</text>
</comment>
<accession>A0ABT7QXD7</accession>
<dbReference type="SUPFAM" id="SSF55073">
    <property type="entry name" value="Nucleotide cyclase"/>
    <property type="match status" value="1"/>
</dbReference>
<organism evidence="5 6">
    <name type="scientific">Sulfurovum zhangzhouensis</name>
    <dbReference type="NCBI Taxonomy" id="3019067"/>
    <lineage>
        <taxon>Bacteria</taxon>
        <taxon>Pseudomonadati</taxon>
        <taxon>Campylobacterota</taxon>
        <taxon>Epsilonproteobacteria</taxon>
        <taxon>Campylobacterales</taxon>
        <taxon>Sulfurovaceae</taxon>
        <taxon>Sulfurovum</taxon>
    </lineage>
</organism>
<evidence type="ECO:0000256" key="1">
    <source>
        <dbReference type="ARBA" id="ARBA00012528"/>
    </source>
</evidence>
<proteinExistence type="predicted"/>
<evidence type="ECO:0000259" key="4">
    <source>
        <dbReference type="PROSITE" id="PS50887"/>
    </source>
</evidence>
<dbReference type="Gene3D" id="3.30.70.270">
    <property type="match status" value="1"/>
</dbReference>
<dbReference type="EC" id="2.7.7.65" evidence="1"/>
<evidence type="ECO:0000313" key="6">
    <source>
        <dbReference type="Proteomes" id="UP001169069"/>
    </source>
</evidence>
<dbReference type="GO" id="GO:0052621">
    <property type="term" value="F:diguanylate cyclase activity"/>
    <property type="evidence" value="ECO:0007669"/>
    <property type="project" value="UniProtKB-EC"/>
</dbReference>
<dbReference type="PROSITE" id="PS50887">
    <property type="entry name" value="GGDEF"/>
    <property type="match status" value="1"/>
</dbReference>
<name>A0ABT7QXD7_9BACT</name>
<dbReference type="InterPro" id="IPR050469">
    <property type="entry name" value="Diguanylate_Cyclase"/>
</dbReference>
<evidence type="ECO:0000256" key="3">
    <source>
        <dbReference type="SAM" id="Coils"/>
    </source>
</evidence>
<evidence type="ECO:0000313" key="5">
    <source>
        <dbReference type="EMBL" id="MDM5271209.1"/>
    </source>
</evidence>
<comment type="catalytic activity">
    <reaction evidence="2">
        <text>2 GTP = 3',3'-c-di-GMP + 2 diphosphate</text>
        <dbReference type="Rhea" id="RHEA:24898"/>
        <dbReference type="ChEBI" id="CHEBI:33019"/>
        <dbReference type="ChEBI" id="CHEBI:37565"/>
        <dbReference type="ChEBI" id="CHEBI:58805"/>
        <dbReference type="EC" id="2.7.7.65"/>
    </reaction>
</comment>
<feature type="domain" description="GGDEF" evidence="4">
    <location>
        <begin position="161"/>
        <end position="293"/>
    </location>
</feature>
<sequence length="293" mass="34607">MYRIDREKLQAIIREIDQAIYNHGHWYQNLIRSIVCRLPFDERDIHEDAHHQCPFGQWYYSCDNKEIKKNMTFISIREEHKLTHNLARKLLLAASVEEIILPIDYDNFSNSVERLRLNLQALKYELEETLYNRDPLTGVKNRVSMLSDLRKQMTFIKRHLETTVIAIVDIDHFKQVNDNYGHPTGDLVLSNLASYILQHLRPYDSIYRYGGEEFLIMMPHTNIDTAFSIIERIRTGIENYQTHDHNDEYIRVTISAGMVNLEEQYNIETAIEQADKALYEAKTNGRNRSVVFK</sequence>
<keyword evidence="5" id="KW-0548">Nucleotidyltransferase</keyword>
<keyword evidence="5" id="KW-0808">Transferase</keyword>
<dbReference type="Gene3D" id="1.20.120.30">
    <property type="entry name" value="Aspartate receptor, ligand-binding domain"/>
    <property type="match status" value="1"/>
</dbReference>
<dbReference type="InterPro" id="IPR025991">
    <property type="entry name" value="Chemoreceptor_zinc-bind_dom"/>
</dbReference>
<evidence type="ECO:0000256" key="2">
    <source>
        <dbReference type="ARBA" id="ARBA00034247"/>
    </source>
</evidence>
<dbReference type="NCBIfam" id="NF007380">
    <property type="entry name" value="PRK09894.1"/>
    <property type="match status" value="1"/>
</dbReference>
<dbReference type="InterPro" id="IPR029787">
    <property type="entry name" value="Nucleotide_cyclase"/>
</dbReference>
<dbReference type="Proteomes" id="UP001169069">
    <property type="component" value="Unassembled WGS sequence"/>
</dbReference>
<dbReference type="InterPro" id="IPR043128">
    <property type="entry name" value="Rev_trsase/Diguanyl_cyclase"/>
</dbReference>
<dbReference type="Pfam" id="PF13682">
    <property type="entry name" value="CZB"/>
    <property type="match status" value="1"/>
</dbReference>
<dbReference type="PANTHER" id="PTHR45138:SF9">
    <property type="entry name" value="DIGUANYLATE CYCLASE DGCM-RELATED"/>
    <property type="match status" value="1"/>
</dbReference>
<protein>
    <recommendedName>
        <fullName evidence="1">diguanylate cyclase</fullName>
        <ecNumber evidence="1">2.7.7.65</ecNumber>
    </recommendedName>
</protein>
<feature type="coiled-coil region" evidence="3">
    <location>
        <begin position="105"/>
        <end position="132"/>
    </location>
</feature>
<dbReference type="EMBL" id="JAQIBD010000001">
    <property type="protein sequence ID" value="MDM5271209.1"/>
    <property type="molecule type" value="Genomic_DNA"/>
</dbReference>
<dbReference type="InterPro" id="IPR000160">
    <property type="entry name" value="GGDEF_dom"/>
</dbReference>
<reference evidence="5" key="1">
    <citation type="submission" date="2023-01" db="EMBL/GenBank/DDBJ databases">
        <title>Sulfurovum sp. zt1-1 genome assembly.</title>
        <authorList>
            <person name="Wang J."/>
        </authorList>
    </citation>
    <scope>NUCLEOTIDE SEQUENCE</scope>
    <source>
        <strain evidence="5">Zt1-1</strain>
    </source>
</reference>
<keyword evidence="6" id="KW-1185">Reference proteome</keyword>
<dbReference type="SMART" id="SM00267">
    <property type="entry name" value="GGDEF"/>
    <property type="match status" value="1"/>
</dbReference>
<keyword evidence="3" id="KW-0175">Coiled coil</keyword>
<gene>
    <name evidence="5" type="ORF">PGH07_03380</name>
</gene>
<dbReference type="Pfam" id="PF00990">
    <property type="entry name" value="GGDEF"/>
    <property type="match status" value="1"/>
</dbReference>
<dbReference type="RefSeq" id="WP_289412534.1">
    <property type="nucleotide sequence ID" value="NZ_JAQIBD010000001.1"/>
</dbReference>
<dbReference type="CDD" id="cd01949">
    <property type="entry name" value="GGDEF"/>
    <property type="match status" value="1"/>
</dbReference>
<dbReference type="NCBIfam" id="TIGR00254">
    <property type="entry name" value="GGDEF"/>
    <property type="match status" value="1"/>
</dbReference>
<dbReference type="PANTHER" id="PTHR45138">
    <property type="entry name" value="REGULATORY COMPONENTS OF SENSORY TRANSDUCTION SYSTEM"/>
    <property type="match status" value="1"/>
</dbReference>